<keyword evidence="9" id="KW-1185">Reference proteome</keyword>
<dbReference type="AlphaFoldDB" id="A0A1E4TPW0"/>
<proteinExistence type="inferred from homology"/>
<gene>
    <name evidence="8" type="ORF">PACTADRAFT_18348</name>
</gene>
<evidence type="ECO:0000256" key="6">
    <source>
        <dbReference type="SAM" id="Coils"/>
    </source>
</evidence>
<dbReference type="Pfam" id="PF03962">
    <property type="entry name" value="Mnd1"/>
    <property type="match status" value="1"/>
</dbReference>
<evidence type="ECO:0000256" key="3">
    <source>
        <dbReference type="ARBA" id="ARBA00023054"/>
    </source>
</evidence>
<evidence type="ECO:0000256" key="1">
    <source>
        <dbReference type="ARBA" id="ARBA00004123"/>
    </source>
</evidence>
<feature type="domain" description="Mnd1 HTH" evidence="7">
    <location>
        <begin position="17"/>
        <end position="75"/>
    </location>
</feature>
<dbReference type="GO" id="GO:0000785">
    <property type="term" value="C:chromatin"/>
    <property type="evidence" value="ECO:0007669"/>
    <property type="project" value="EnsemblFungi"/>
</dbReference>
<dbReference type="GO" id="GO:0120231">
    <property type="term" value="C:DNA recombinase auxiliary factor complex"/>
    <property type="evidence" value="ECO:0007669"/>
    <property type="project" value="EnsemblFungi"/>
</dbReference>
<sequence>MQVAKRGLSLEEKKIKLLDFFKRKHEFYNIKEVENAGSKFTGISSMQIKEVLQNLLDENLVNCEKCGISNLYWVFEFEIQKKLNQEHTTLSNKIQDLRQKKTDVEETIGLELDKRIEKIDKFTKRSDLIKELENLNQIKFQNTEKLELLKENDPKTLENLQKNFENLKNAAEIYTDNIEALLYHFSNDPIRPIPKSDLRKELNIPEELVDLTYL</sequence>
<protein>
    <recommendedName>
        <fullName evidence="5">Meiotic nuclear division protein 1</fullName>
    </recommendedName>
</protein>
<dbReference type="EMBL" id="KV454017">
    <property type="protein sequence ID" value="ODV93708.1"/>
    <property type="molecule type" value="Genomic_DNA"/>
</dbReference>
<dbReference type="GO" id="GO:0000709">
    <property type="term" value="P:meiotic joint molecule formation"/>
    <property type="evidence" value="ECO:0007669"/>
    <property type="project" value="EnsemblFungi"/>
</dbReference>
<dbReference type="OrthoDB" id="9978204at2759"/>
<keyword evidence="4 5" id="KW-0539">Nucleus</keyword>
<comment type="function">
    <text evidence="5">Required for proper homologous chromosome pairing and efficient cross-over and intragenic recombination during meiosis.</text>
</comment>
<evidence type="ECO:0000313" key="8">
    <source>
        <dbReference type="EMBL" id="ODV93708.1"/>
    </source>
</evidence>
<dbReference type="STRING" id="669874.A0A1E4TPW0"/>
<dbReference type="GO" id="GO:0010774">
    <property type="term" value="P:meiotic strand invasion involved in reciprocal meiotic recombination"/>
    <property type="evidence" value="ECO:0007669"/>
    <property type="project" value="EnsemblFungi"/>
</dbReference>
<comment type="similarity">
    <text evidence="2 5">Belongs to the MND1 family.</text>
</comment>
<dbReference type="PIRSF" id="PIRSF026991">
    <property type="entry name" value="Mnd1"/>
    <property type="match status" value="1"/>
</dbReference>
<evidence type="ECO:0000256" key="5">
    <source>
        <dbReference type="PIRNR" id="PIRNR026991"/>
    </source>
</evidence>
<comment type="subcellular location">
    <subcellularLocation>
        <location evidence="1 5">Nucleus</location>
    </subcellularLocation>
</comment>
<name>A0A1E4TPW0_PACTA</name>
<dbReference type="GO" id="GO:0005634">
    <property type="term" value="C:nucleus"/>
    <property type="evidence" value="ECO:0007669"/>
    <property type="project" value="UniProtKB-SubCell"/>
</dbReference>
<evidence type="ECO:0000313" key="9">
    <source>
        <dbReference type="Proteomes" id="UP000094236"/>
    </source>
</evidence>
<keyword evidence="3 6" id="KW-0175">Coiled coil</keyword>
<evidence type="ECO:0000256" key="4">
    <source>
        <dbReference type="ARBA" id="ARBA00023242"/>
    </source>
</evidence>
<dbReference type="InterPro" id="IPR040453">
    <property type="entry name" value="Mnd1_HTH"/>
</dbReference>
<dbReference type="InterPro" id="IPR005647">
    <property type="entry name" value="Mnd1"/>
</dbReference>
<feature type="coiled-coil region" evidence="6">
    <location>
        <begin position="80"/>
        <end position="107"/>
    </location>
</feature>
<dbReference type="GO" id="GO:0120230">
    <property type="term" value="F:recombinase activator activity"/>
    <property type="evidence" value="ECO:0007669"/>
    <property type="project" value="EnsemblFungi"/>
</dbReference>
<organism evidence="8 9">
    <name type="scientific">Pachysolen tannophilus NRRL Y-2460</name>
    <dbReference type="NCBI Taxonomy" id="669874"/>
    <lineage>
        <taxon>Eukaryota</taxon>
        <taxon>Fungi</taxon>
        <taxon>Dikarya</taxon>
        <taxon>Ascomycota</taxon>
        <taxon>Saccharomycotina</taxon>
        <taxon>Pichiomycetes</taxon>
        <taxon>Pachysolenaceae</taxon>
        <taxon>Pachysolen</taxon>
    </lineage>
</organism>
<reference evidence="9" key="1">
    <citation type="submission" date="2016-05" db="EMBL/GenBank/DDBJ databases">
        <title>Comparative genomics of biotechnologically important yeasts.</title>
        <authorList>
            <consortium name="DOE Joint Genome Institute"/>
            <person name="Riley R."/>
            <person name="Haridas S."/>
            <person name="Wolfe K.H."/>
            <person name="Lopes M.R."/>
            <person name="Hittinger C.T."/>
            <person name="Goker M."/>
            <person name="Salamov A."/>
            <person name="Wisecaver J."/>
            <person name="Long T.M."/>
            <person name="Aerts A.L."/>
            <person name="Barry K."/>
            <person name="Choi C."/>
            <person name="Clum A."/>
            <person name="Coughlan A.Y."/>
            <person name="Deshpande S."/>
            <person name="Douglass A.P."/>
            <person name="Hanson S.J."/>
            <person name="Klenk H.-P."/>
            <person name="Labutti K."/>
            <person name="Lapidus A."/>
            <person name="Lindquist E."/>
            <person name="Lipzen A."/>
            <person name="Meier-Kolthoff J.P."/>
            <person name="Ohm R.A."/>
            <person name="Otillar R.P."/>
            <person name="Pangilinan J."/>
            <person name="Peng Y."/>
            <person name="Rokas A."/>
            <person name="Rosa C.A."/>
            <person name="Scheuner C."/>
            <person name="Sibirny A.A."/>
            <person name="Slot J.C."/>
            <person name="Stielow J.B."/>
            <person name="Sun H."/>
            <person name="Kurtzman C.P."/>
            <person name="Blackwell M."/>
            <person name="Grigoriev I.V."/>
            <person name="Jeffries T.W."/>
        </authorList>
    </citation>
    <scope>NUCLEOTIDE SEQUENCE [LARGE SCALE GENOMIC DNA]</scope>
    <source>
        <strain evidence="9">NRRL Y-2460</strain>
    </source>
</reference>
<accession>A0A1E4TPW0</accession>
<dbReference type="GO" id="GO:0003690">
    <property type="term" value="F:double-stranded DNA binding"/>
    <property type="evidence" value="ECO:0007669"/>
    <property type="project" value="InterPro"/>
</dbReference>
<evidence type="ECO:0000256" key="2">
    <source>
        <dbReference type="ARBA" id="ARBA00005981"/>
    </source>
</evidence>
<dbReference type="Proteomes" id="UP000094236">
    <property type="component" value="Unassembled WGS sequence"/>
</dbReference>
<feature type="coiled-coil region" evidence="6">
    <location>
        <begin position="132"/>
        <end position="177"/>
    </location>
</feature>
<evidence type="ECO:0000259" key="7">
    <source>
        <dbReference type="Pfam" id="PF03962"/>
    </source>
</evidence>